<accession>A0A174IFB3</accession>
<proteinExistence type="predicted"/>
<sequence length="321" mass="37190">MNNAMVKSECENIPEQYFYFTNCSDMEKDLCDMEMKSIFGKVPKDKILFSNKDFDPSRSPFIKFKINIRYVEDSVEEIINKIRDEEIKYDDFKVNYMKSEDGDVSYEERLKAIRGIGFVVTGFPDMHNPKVELAVTKFKDKWIFGELIKNDFKWQKHNDKPYSYSNAIPLRMARALVNIATCDDRSLNIIDPCCGVGTVVIEALDLGFDVRGYEISKSIACNARNNIEYLGYNREIITSGDMHDIKEKYDVAIVDIPYGLYSPITVQEQVDIINTSRRIARRLVIITFEDMDNIIISAGFRILDKCYMTKGNMKREISICE</sequence>
<dbReference type="Gene3D" id="3.40.50.150">
    <property type="entry name" value="Vaccinia Virus protein VP39"/>
    <property type="match status" value="1"/>
</dbReference>
<protein>
    <submittedName>
        <fullName evidence="5">RNA methylase</fullName>
    </submittedName>
</protein>
<keyword evidence="1 5" id="KW-0489">Methyltransferase</keyword>
<dbReference type="AlphaFoldDB" id="A0A174IFB3"/>
<organism evidence="5 6">
    <name type="scientific">Clostridium disporicum</name>
    <dbReference type="NCBI Taxonomy" id="84024"/>
    <lineage>
        <taxon>Bacteria</taxon>
        <taxon>Bacillati</taxon>
        <taxon>Bacillota</taxon>
        <taxon>Clostridia</taxon>
        <taxon>Eubacteriales</taxon>
        <taxon>Clostridiaceae</taxon>
        <taxon>Clostridium</taxon>
    </lineage>
</organism>
<dbReference type="PANTHER" id="PTHR14911:SF13">
    <property type="entry name" value="TRNA (GUANINE(6)-N2)-METHYLTRANSFERASE THUMP3"/>
    <property type="match status" value="1"/>
</dbReference>
<keyword evidence="2" id="KW-0808">Transferase</keyword>
<dbReference type="SUPFAM" id="SSF53335">
    <property type="entry name" value="S-adenosyl-L-methionine-dependent methyltransferases"/>
    <property type="match status" value="1"/>
</dbReference>
<dbReference type="InterPro" id="IPR002941">
    <property type="entry name" value="DNA_methylase_N4/N6"/>
</dbReference>
<dbReference type="RefSeq" id="WP_055277925.1">
    <property type="nucleotide sequence ID" value="NZ_CYZV01000063.1"/>
</dbReference>
<evidence type="ECO:0000256" key="3">
    <source>
        <dbReference type="ARBA" id="ARBA00022747"/>
    </source>
</evidence>
<dbReference type="GO" id="GO:0016423">
    <property type="term" value="F:tRNA (guanine) methyltransferase activity"/>
    <property type="evidence" value="ECO:0007669"/>
    <property type="project" value="TreeGrafter"/>
</dbReference>
<dbReference type="InterPro" id="IPR029063">
    <property type="entry name" value="SAM-dependent_MTases_sf"/>
</dbReference>
<dbReference type="GO" id="GO:0003677">
    <property type="term" value="F:DNA binding"/>
    <property type="evidence" value="ECO:0007669"/>
    <property type="project" value="InterPro"/>
</dbReference>
<keyword evidence="3" id="KW-0680">Restriction system</keyword>
<evidence type="ECO:0000256" key="2">
    <source>
        <dbReference type="ARBA" id="ARBA00022679"/>
    </source>
</evidence>
<evidence type="ECO:0000259" key="4">
    <source>
        <dbReference type="Pfam" id="PF01555"/>
    </source>
</evidence>
<dbReference type="OrthoDB" id="9791556at2"/>
<name>A0A174IFB3_9CLOT</name>
<dbReference type="CDD" id="cd02440">
    <property type="entry name" value="AdoMet_MTases"/>
    <property type="match status" value="1"/>
</dbReference>
<dbReference type="GO" id="GO:0030488">
    <property type="term" value="P:tRNA methylation"/>
    <property type="evidence" value="ECO:0007669"/>
    <property type="project" value="TreeGrafter"/>
</dbReference>
<gene>
    <name evidence="5" type="ORF">ERS852470_03511</name>
</gene>
<dbReference type="Pfam" id="PF01555">
    <property type="entry name" value="N6_N4_Mtase"/>
    <property type="match status" value="1"/>
</dbReference>
<dbReference type="EMBL" id="CYZV01000063">
    <property type="protein sequence ID" value="CUO83800.1"/>
    <property type="molecule type" value="Genomic_DNA"/>
</dbReference>
<dbReference type="Proteomes" id="UP000095558">
    <property type="component" value="Unassembled WGS sequence"/>
</dbReference>
<dbReference type="PANTHER" id="PTHR14911">
    <property type="entry name" value="THUMP DOMAIN-CONTAINING"/>
    <property type="match status" value="1"/>
</dbReference>
<feature type="domain" description="DNA methylase N-4/N-6" evidence="4">
    <location>
        <begin position="19"/>
        <end position="219"/>
    </location>
</feature>
<evidence type="ECO:0000256" key="1">
    <source>
        <dbReference type="ARBA" id="ARBA00022603"/>
    </source>
</evidence>
<dbReference type="GO" id="GO:0008170">
    <property type="term" value="F:N-methyltransferase activity"/>
    <property type="evidence" value="ECO:0007669"/>
    <property type="project" value="InterPro"/>
</dbReference>
<reference evidence="5 6" key="1">
    <citation type="submission" date="2015-09" db="EMBL/GenBank/DDBJ databases">
        <authorList>
            <consortium name="Pathogen Informatics"/>
        </authorList>
    </citation>
    <scope>NUCLEOTIDE SEQUENCE [LARGE SCALE GENOMIC DNA]</scope>
    <source>
        <strain evidence="5 6">2789STDY5834855</strain>
    </source>
</reference>
<dbReference type="GO" id="GO:0009307">
    <property type="term" value="P:DNA restriction-modification system"/>
    <property type="evidence" value="ECO:0007669"/>
    <property type="project" value="UniProtKB-KW"/>
</dbReference>
<evidence type="ECO:0000313" key="5">
    <source>
        <dbReference type="EMBL" id="CUO83800.1"/>
    </source>
</evidence>
<evidence type="ECO:0000313" key="6">
    <source>
        <dbReference type="Proteomes" id="UP000095558"/>
    </source>
</evidence>